<evidence type="ECO:0000259" key="2">
    <source>
        <dbReference type="Pfam" id="PF02221"/>
    </source>
</evidence>
<reference evidence="3" key="1">
    <citation type="submission" date="2021-06" db="EMBL/GenBank/DDBJ databases">
        <authorList>
            <person name="Kallberg Y."/>
            <person name="Tangrot J."/>
            <person name="Rosling A."/>
        </authorList>
    </citation>
    <scope>NUCLEOTIDE SEQUENCE</scope>
    <source>
        <strain evidence="3">UK204</strain>
    </source>
</reference>
<dbReference type="Proteomes" id="UP000789570">
    <property type="component" value="Unassembled WGS sequence"/>
</dbReference>
<evidence type="ECO:0000313" key="4">
    <source>
        <dbReference type="Proteomes" id="UP000789570"/>
    </source>
</evidence>
<evidence type="ECO:0000256" key="1">
    <source>
        <dbReference type="ARBA" id="ARBA00016056"/>
    </source>
</evidence>
<feature type="domain" description="MD-2-related lipid-recognition" evidence="2">
    <location>
        <begin position="15"/>
        <end position="102"/>
    </location>
</feature>
<organism evidence="3 4">
    <name type="scientific">Funneliformis caledonium</name>
    <dbReference type="NCBI Taxonomy" id="1117310"/>
    <lineage>
        <taxon>Eukaryota</taxon>
        <taxon>Fungi</taxon>
        <taxon>Fungi incertae sedis</taxon>
        <taxon>Mucoromycota</taxon>
        <taxon>Glomeromycotina</taxon>
        <taxon>Glomeromycetes</taxon>
        <taxon>Glomerales</taxon>
        <taxon>Glomeraceae</taxon>
        <taxon>Funneliformis</taxon>
    </lineage>
</organism>
<sequence length="104" mass="11750">MVYQQNLHFIRYKVNQKITAIVTRILKNDVTEQTKLVVAFSDKNGATLAELIFFDACTGSGCPIKAGDAINQKVEFNLPDKSFYMVFSMANSESDVLGCFYFLY</sequence>
<gene>
    <name evidence="3" type="ORF">FCALED_LOCUS10918</name>
</gene>
<proteinExistence type="predicted"/>
<dbReference type="SUPFAM" id="SSF81296">
    <property type="entry name" value="E set domains"/>
    <property type="match status" value="1"/>
</dbReference>
<dbReference type="AlphaFoldDB" id="A0A9N9H081"/>
<protein>
    <recommendedName>
        <fullName evidence="1">Phosphatidylglycerol/phosphatidylinositol transfer protein</fullName>
    </recommendedName>
</protein>
<evidence type="ECO:0000313" key="3">
    <source>
        <dbReference type="EMBL" id="CAG8648078.1"/>
    </source>
</evidence>
<dbReference type="Pfam" id="PF02221">
    <property type="entry name" value="E1_DerP2_DerF2"/>
    <property type="match status" value="1"/>
</dbReference>
<dbReference type="InterPro" id="IPR003172">
    <property type="entry name" value="ML_dom"/>
</dbReference>
<keyword evidence="4" id="KW-1185">Reference proteome</keyword>
<dbReference type="InterPro" id="IPR014756">
    <property type="entry name" value="Ig_E-set"/>
</dbReference>
<dbReference type="EMBL" id="CAJVPQ010004270">
    <property type="protein sequence ID" value="CAG8648078.1"/>
    <property type="molecule type" value="Genomic_DNA"/>
</dbReference>
<accession>A0A9N9H081</accession>
<comment type="caution">
    <text evidence="3">The sequence shown here is derived from an EMBL/GenBank/DDBJ whole genome shotgun (WGS) entry which is preliminary data.</text>
</comment>
<name>A0A9N9H081_9GLOM</name>